<comment type="caution">
    <text evidence="2">The sequence shown here is derived from an EMBL/GenBank/DDBJ whole genome shotgun (WGS) entry which is preliminary data.</text>
</comment>
<dbReference type="Pfam" id="PF13376">
    <property type="entry name" value="OmdA"/>
    <property type="match status" value="1"/>
</dbReference>
<feature type="domain" description="YdhG-like" evidence="1">
    <location>
        <begin position="16"/>
        <end position="111"/>
    </location>
</feature>
<organism evidence="2 3">
    <name type="scientific">Chitinophaga barathri</name>
    <dbReference type="NCBI Taxonomy" id="1647451"/>
    <lineage>
        <taxon>Bacteria</taxon>
        <taxon>Pseudomonadati</taxon>
        <taxon>Bacteroidota</taxon>
        <taxon>Chitinophagia</taxon>
        <taxon>Chitinophagales</taxon>
        <taxon>Chitinophagaceae</taxon>
        <taxon>Chitinophaga</taxon>
    </lineage>
</organism>
<keyword evidence="3" id="KW-1185">Reference proteome</keyword>
<evidence type="ECO:0000313" key="3">
    <source>
        <dbReference type="Proteomes" id="UP000279089"/>
    </source>
</evidence>
<accession>A0A3N4MC17</accession>
<dbReference type="Proteomes" id="UP000279089">
    <property type="component" value="Unassembled WGS sequence"/>
</dbReference>
<sequence length="197" mass="22232">MDPLDAFIAKAAPFARPILEHLRNLVYKACPHATEAMKWGMPFFITHGDNLCNMAAFKQHCAFGFWKGSLLEDKEGILETGEKNAMGSLGRITSLEDLPSDKILIAYLKEADKLNKQGIKVAKAAAPKKELVVPEELLAALKKNKTALKVWDAWSYSHKKEYSEWIAEAKTDATREKRVAKAVEQIAEAKDRNWKYR</sequence>
<dbReference type="AlphaFoldDB" id="A0A3N4MC17"/>
<evidence type="ECO:0000259" key="1">
    <source>
        <dbReference type="Pfam" id="PF08818"/>
    </source>
</evidence>
<dbReference type="Gene3D" id="3.90.1150.200">
    <property type="match status" value="1"/>
</dbReference>
<evidence type="ECO:0000313" key="2">
    <source>
        <dbReference type="EMBL" id="RPD39376.1"/>
    </source>
</evidence>
<name>A0A3N4MC17_9BACT</name>
<dbReference type="Pfam" id="PF08818">
    <property type="entry name" value="DUF1801"/>
    <property type="match status" value="1"/>
</dbReference>
<protein>
    <recommendedName>
        <fullName evidence="1">YdhG-like domain-containing protein</fullName>
    </recommendedName>
</protein>
<reference evidence="3" key="1">
    <citation type="submission" date="2018-11" db="EMBL/GenBank/DDBJ databases">
        <title>Chitinophaga lutea sp.nov., isolate from arsenic contaminated soil.</title>
        <authorList>
            <person name="Zong Y."/>
        </authorList>
    </citation>
    <scope>NUCLEOTIDE SEQUENCE [LARGE SCALE GENOMIC DNA]</scope>
    <source>
        <strain evidence="3">YLT18</strain>
    </source>
</reference>
<dbReference type="EMBL" id="RMBX01000011">
    <property type="protein sequence ID" value="RPD39376.1"/>
    <property type="molecule type" value="Genomic_DNA"/>
</dbReference>
<dbReference type="OrthoDB" id="9800461at2"/>
<dbReference type="SUPFAM" id="SSF159888">
    <property type="entry name" value="YdhG-like"/>
    <property type="match status" value="1"/>
</dbReference>
<dbReference type="InterPro" id="IPR014922">
    <property type="entry name" value="YdhG-like"/>
</dbReference>
<proteinExistence type="predicted"/>
<gene>
    <name evidence="2" type="ORF">EG028_19830</name>
</gene>
<dbReference type="RefSeq" id="WP_120518018.1">
    <property type="nucleotide sequence ID" value="NZ_QXZY01000011.1"/>
</dbReference>